<dbReference type="SUPFAM" id="SSF48008">
    <property type="entry name" value="GntR ligand-binding domain-like"/>
    <property type="match status" value="1"/>
</dbReference>
<dbReference type="InterPro" id="IPR036388">
    <property type="entry name" value="WH-like_DNA-bd_sf"/>
</dbReference>
<dbReference type="EMBL" id="LT629688">
    <property type="protein sequence ID" value="SDD94503.1"/>
    <property type="molecule type" value="Genomic_DNA"/>
</dbReference>
<evidence type="ECO:0000256" key="3">
    <source>
        <dbReference type="ARBA" id="ARBA00023163"/>
    </source>
</evidence>
<reference evidence="5 6" key="1">
    <citation type="submission" date="2016-10" db="EMBL/GenBank/DDBJ databases">
        <authorList>
            <person name="de Groot N.N."/>
        </authorList>
    </citation>
    <scope>NUCLEOTIDE SEQUENCE [LARGE SCALE GENOMIC DNA]</scope>
    <source>
        <strain evidence="5 6">MON 2.2</strain>
    </source>
</reference>
<dbReference type="AlphaFoldDB" id="A0A1G6YWQ7"/>
<dbReference type="InterPro" id="IPR000524">
    <property type="entry name" value="Tscrpt_reg_HTH_GntR"/>
</dbReference>
<dbReference type="Gene3D" id="1.20.120.530">
    <property type="entry name" value="GntR ligand-binding domain-like"/>
    <property type="match status" value="1"/>
</dbReference>
<evidence type="ECO:0000313" key="5">
    <source>
        <dbReference type="EMBL" id="SDD94503.1"/>
    </source>
</evidence>
<dbReference type="InterPro" id="IPR008920">
    <property type="entry name" value="TF_FadR/GntR_C"/>
</dbReference>
<dbReference type="PROSITE" id="PS50949">
    <property type="entry name" value="HTH_GNTR"/>
    <property type="match status" value="1"/>
</dbReference>
<dbReference type="SMART" id="SM00895">
    <property type="entry name" value="FCD"/>
    <property type="match status" value="1"/>
</dbReference>
<keyword evidence="6" id="KW-1185">Reference proteome</keyword>
<dbReference type="PANTHER" id="PTHR43537">
    <property type="entry name" value="TRANSCRIPTIONAL REGULATOR, GNTR FAMILY"/>
    <property type="match status" value="1"/>
</dbReference>
<dbReference type="SUPFAM" id="SSF46785">
    <property type="entry name" value="Winged helix' DNA-binding domain"/>
    <property type="match status" value="1"/>
</dbReference>
<dbReference type="Gene3D" id="1.10.10.10">
    <property type="entry name" value="Winged helix-like DNA-binding domain superfamily/Winged helix DNA-binding domain"/>
    <property type="match status" value="1"/>
</dbReference>
<dbReference type="CDD" id="cd07377">
    <property type="entry name" value="WHTH_GntR"/>
    <property type="match status" value="1"/>
</dbReference>
<name>A0A1G6YWQ7_9ACTN</name>
<protein>
    <submittedName>
        <fullName evidence="5">Transcriptional regulator, GntR family</fullName>
    </submittedName>
</protein>
<feature type="domain" description="HTH gntR-type" evidence="4">
    <location>
        <begin position="33"/>
        <end position="101"/>
    </location>
</feature>
<dbReference type="Proteomes" id="UP000198546">
    <property type="component" value="Chromosome i"/>
</dbReference>
<keyword evidence="3" id="KW-0804">Transcription</keyword>
<evidence type="ECO:0000313" key="6">
    <source>
        <dbReference type="Proteomes" id="UP000198546"/>
    </source>
</evidence>
<dbReference type="Pfam" id="PF00392">
    <property type="entry name" value="GntR"/>
    <property type="match status" value="1"/>
</dbReference>
<dbReference type="Pfam" id="PF07729">
    <property type="entry name" value="FCD"/>
    <property type="match status" value="1"/>
</dbReference>
<gene>
    <name evidence="5" type="ORF">SAMN04489747_2114</name>
</gene>
<dbReference type="InterPro" id="IPR036390">
    <property type="entry name" value="WH_DNA-bd_sf"/>
</dbReference>
<evidence type="ECO:0000256" key="2">
    <source>
        <dbReference type="ARBA" id="ARBA00023125"/>
    </source>
</evidence>
<keyword evidence="1" id="KW-0805">Transcription regulation</keyword>
<organism evidence="5 6">
    <name type="scientific">Auraticoccus monumenti</name>
    <dbReference type="NCBI Taxonomy" id="675864"/>
    <lineage>
        <taxon>Bacteria</taxon>
        <taxon>Bacillati</taxon>
        <taxon>Actinomycetota</taxon>
        <taxon>Actinomycetes</taxon>
        <taxon>Propionibacteriales</taxon>
        <taxon>Propionibacteriaceae</taxon>
        <taxon>Auraticoccus</taxon>
    </lineage>
</organism>
<dbReference type="InterPro" id="IPR011711">
    <property type="entry name" value="GntR_C"/>
</dbReference>
<dbReference type="PRINTS" id="PR00035">
    <property type="entry name" value="HTHGNTR"/>
</dbReference>
<evidence type="ECO:0000259" key="4">
    <source>
        <dbReference type="PROSITE" id="PS50949"/>
    </source>
</evidence>
<dbReference type="SMART" id="SM00345">
    <property type="entry name" value="HTH_GNTR"/>
    <property type="match status" value="1"/>
</dbReference>
<proteinExistence type="predicted"/>
<sequence length="258" mass="27559">MRRLIAMPSRSSGVGPVTTDELTIALGGSITSTTAVAEVARRLLDYFTGDAIEPGDRLPPERQLAASMGVGRSAIREALAALELLGVVTVRPGSGTYLRGRASELLPQTLSWGMLIGAPKTKELIEVRHGLEVQAARRAAGVISDEALAELGGYLVEMESNKASFDQFVAADMKFHQAIALAAGNSLLDEMLQSVRSLIRLWVERALNDTGHAQLTCNEHRTILTALATGDPEQAAAAMSVHMDSAAARLLPTLEEYR</sequence>
<dbReference type="STRING" id="675864.SAMN04489747_2114"/>
<dbReference type="GO" id="GO:0003677">
    <property type="term" value="F:DNA binding"/>
    <property type="evidence" value="ECO:0007669"/>
    <property type="project" value="UniProtKB-KW"/>
</dbReference>
<dbReference type="GO" id="GO:0003700">
    <property type="term" value="F:DNA-binding transcription factor activity"/>
    <property type="evidence" value="ECO:0007669"/>
    <property type="project" value="InterPro"/>
</dbReference>
<accession>A0A1G6YWQ7</accession>
<evidence type="ECO:0000256" key="1">
    <source>
        <dbReference type="ARBA" id="ARBA00023015"/>
    </source>
</evidence>
<dbReference type="PANTHER" id="PTHR43537:SF5">
    <property type="entry name" value="UXU OPERON TRANSCRIPTIONAL REGULATOR"/>
    <property type="match status" value="1"/>
</dbReference>
<keyword evidence="2" id="KW-0238">DNA-binding</keyword>